<gene>
    <name evidence="2" type="ORF">JAY77_22845</name>
</gene>
<name>A0A9E4NP68_9GAMM</name>
<comment type="caution">
    <text evidence="2">The sequence shown here is derived from an EMBL/GenBank/DDBJ whole genome shotgun (WGS) entry which is preliminary data.</text>
</comment>
<keyword evidence="1" id="KW-0472">Membrane</keyword>
<feature type="transmembrane region" description="Helical" evidence="1">
    <location>
        <begin position="81"/>
        <end position="102"/>
    </location>
</feature>
<dbReference type="AlphaFoldDB" id="A0A9E4NP68"/>
<evidence type="ECO:0000313" key="3">
    <source>
        <dbReference type="Proteomes" id="UP000886674"/>
    </source>
</evidence>
<protein>
    <submittedName>
        <fullName evidence="2">Anti-sigma factor</fullName>
    </submittedName>
</protein>
<organism evidence="2 3">
    <name type="scientific">Candidatus Thiodiazotropha taylori</name>
    <dbReference type="NCBI Taxonomy" id="2792791"/>
    <lineage>
        <taxon>Bacteria</taxon>
        <taxon>Pseudomonadati</taxon>
        <taxon>Pseudomonadota</taxon>
        <taxon>Gammaproteobacteria</taxon>
        <taxon>Chromatiales</taxon>
        <taxon>Sedimenticolaceae</taxon>
        <taxon>Candidatus Thiodiazotropha</taxon>
    </lineage>
</organism>
<evidence type="ECO:0000313" key="2">
    <source>
        <dbReference type="EMBL" id="MCG7980971.1"/>
    </source>
</evidence>
<dbReference type="InterPro" id="IPR041916">
    <property type="entry name" value="Anti_sigma_zinc_sf"/>
</dbReference>
<proteinExistence type="predicted"/>
<reference evidence="2" key="1">
    <citation type="journal article" date="2021" name="Proc. Natl. Acad. Sci. U.S.A.">
        <title>Global biogeography of chemosynthetic symbionts reveals both localized and globally distributed symbiont groups. .</title>
        <authorList>
            <person name="Osvatic J.T."/>
            <person name="Wilkins L.G.E."/>
            <person name="Leibrecht L."/>
            <person name="Leray M."/>
            <person name="Zauner S."/>
            <person name="Polzin J."/>
            <person name="Camacho Y."/>
            <person name="Gros O."/>
            <person name="van Gils J.A."/>
            <person name="Eisen J.A."/>
            <person name="Petersen J.M."/>
            <person name="Yuen B."/>
        </authorList>
    </citation>
    <scope>NUCLEOTIDE SEQUENCE</scope>
    <source>
        <strain evidence="2">MAGclacostrist055</strain>
    </source>
</reference>
<keyword evidence="1" id="KW-1133">Transmembrane helix</keyword>
<dbReference type="Proteomes" id="UP000886674">
    <property type="component" value="Unassembled WGS sequence"/>
</dbReference>
<sequence length="257" mass="29380">MKQTLTPEQQQLHAYVDGQLDNEARRDVETYLADNPEARRQVDEYQQINSLLKQIYDPILDEPIPPTLLQLRRPRSSIRRILVQMAAAVLLLSIGLFSGFYLGMNQTLVPITAESEPDHIVIEAFMAYAVYTPEVRHPVEVPGDERDHLVSWLSKRMGRQIVIPHLETHDMQLLGGRLISSDDGPGALLMYENEKGQRIILYACHSDESSSAFHFAKQQDVSIFYWVDDAINYAIAGEMEKEKLRPLAESVYNQLIF</sequence>
<keyword evidence="1" id="KW-0812">Transmembrane</keyword>
<evidence type="ECO:0000256" key="1">
    <source>
        <dbReference type="SAM" id="Phobius"/>
    </source>
</evidence>
<dbReference type="Gene3D" id="1.10.10.1320">
    <property type="entry name" value="Anti-sigma factor, zinc-finger domain"/>
    <property type="match status" value="1"/>
</dbReference>
<accession>A0A9E4NP68</accession>
<dbReference type="EMBL" id="JAEPCR010000177">
    <property type="protein sequence ID" value="MCG7980971.1"/>
    <property type="molecule type" value="Genomic_DNA"/>
</dbReference>